<evidence type="ECO:0000256" key="1">
    <source>
        <dbReference type="SAM" id="Phobius"/>
    </source>
</evidence>
<keyword evidence="1" id="KW-0812">Transmembrane</keyword>
<feature type="transmembrane region" description="Helical" evidence="1">
    <location>
        <begin position="7"/>
        <end position="28"/>
    </location>
</feature>
<keyword evidence="1" id="KW-0472">Membrane</keyword>
<proteinExistence type="predicted"/>
<dbReference type="NCBIfam" id="TIGR03943">
    <property type="entry name" value="TIGR03943 family putative permease subunit"/>
    <property type="match status" value="1"/>
</dbReference>
<reference evidence="3 4" key="1">
    <citation type="submission" date="2017-11" db="EMBL/GenBank/DDBJ databases">
        <title>Genomic Encyclopedia of Archaeal and Bacterial Type Strains, Phase II (KMG-II): From Individual Species to Whole Genera.</title>
        <authorList>
            <person name="Goeker M."/>
        </authorList>
    </citation>
    <scope>NUCLEOTIDE SEQUENCE [LARGE SCALE GENOMIC DNA]</scope>
    <source>
        <strain evidence="3 4">DSM 25625</strain>
    </source>
</reference>
<evidence type="ECO:0000313" key="4">
    <source>
        <dbReference type="Proteomes" id="UP000230161"/>
    </source>
</evidence>
<protein>
    <submittedName>
        <fullName evidence="3">Putative repeat protein (TIGR03943 family)</fullName>
    </submittedName>
</protein>
<dbReference type="InterPro" id="IPR048447">
    <property type="entry name" value="DUF1980_C"/>
</dbReference>
<evidence type="ECO:0000259" key="2">
    <source>
        <dbReference type="Pfam" id="PF21537"/>
    </source>
</evidence>
<sequence length="249" mass="26831">MWLRRLLVTWQGVVLTLVAVVITIVLAVNGQLGLYIHPRYFVFTIIMAVIGLAFVVGGLLHRGHDDSEKTSRRQLVLSVVGMLVLAVLTTAMIVVPPSTLTTATVEQRDINSGGISSEADTADAALLAGAGDFDRLTLKDWASLLTQTTDPSFFDGKTAKLSGFISPAPSDPEDIFYIARFVVTCCAVDAQPIGVPVYLEDWDDTFDADQWVEATGGFETNPSAASADPLVVVPTTLEPIDEPNDPYVY</sequence>
<dbReference type="PANTHER" id="PTHR40047">
    <property type="entry name" value="UPF0703 PROTEIN YCGQ"/>
    <property type="match status" value="1"/>
</dbReference>
<dbReference type="OrthoDB" id="359029at2"/>
<comment type="caution">
    <text evidence="3">The sequence shown here is derived from an EMBL/GenBank/DDBJ whole genome shotgun (WGS) entry which is preliminary data.</text>
</comment>
<organism evidence="3 4">
    <name type="scientific">Compostimonas suwonensis</name>
    <dbReference type="NCBI Taxonomy" id="1048394"/>
    <lineage>
        <taxon>Bacteria</taxon>
        <taxon>Bacillati</taxon>
        <taxon>Actinomycetota</taxon>
        <taxon>Actinomycetes</taxon>
        <taxon>Micrococcales</taxon>
        <taxon>Microbacteriaceae</taxon>
        <taxon>Compostimonas</taxon>
    </lineage>
</organism>
<dbReference type="EMBL" id="PGFB01000005">
    <property type="protein sequence ID" value="PJJ55676.1"/>
    <property type="molecule type" value="Genomic_DNA"/>
</dbReference>
<feature type="domain" description="DUF1980" evidence="2">
    <location>
        <begin position="141"/>
        <end position="249"/>
    </location>
</feature>
<dbReference type="InterPro" id="IPR015402">
    <property type="entry name" value="DUF1980"/>
</dbReference>
<dbReference type="Proteomes" id="UP000230161">
    <property type="component" value="Unassembled WGS sequence"/>
</dbReference>
<accession>A0A2M9BCK3</accession>
<dbReference type="PANTHER" id="PTHR40047:SF1">
    <property type="entry name" value="UPF0703 PROTEIN YCGQ"/>
    <property type="match status" value="1"/>
</dbReference>
<name>A0A2M9BCK3_9MICO</name>
<dbReference type="InterPro" id="IPR052955">
    <property type="entry name" value="UPF0703_membrane_permease"/>
</dbReference>
<dbReference type="AlphaFoldDB" id="A0A2M9BCK3"/>
<keyword evidence="1" id="KW-1133">Transmembrane helix</keyword>
<gene>
    <name evidence="3" type="ORF">CLV54_3026</name>
</gene>
<feature type="transmembrane region" description="Helical" evidence="1">
    <location>
        <begin position="75"/>
        <end position="95"/>
    </location>
</feature>
<keyword evidence="4" id="KW-1185">Reference proteome</keyword>
<dbReference type="Pfam" id="PF21537">
    <property type="entry name" value="DUF1980_C"/>
    <property type="match status" value="1"/>
</dbReference>
<evidence type="ECO:0000313" key="3">
    <source>
        <dbReference type="EMBL" id="PJJ55676.1"/>
    </source>
</evidence>
<feature type="transmembrane region" description="Helical" evidence="1">
    <location>
        <begin position="40"/>
        <end position="63"/>
    </location>
</feature>